<evidence type="ECO:0000313" key="4">
    <source>
        <dbReference type="Proteomes" id="UP000077266"/>
    </source>
</evidence>
<gene>
    <name evidence="3" type="ORF">EXIGLDRAFT_682329</name>
</gene>
<dbReference type="PANTHER" id="PTHR12941:SF10">
    <property type="entry name" value="ER MEMBRANE PROTEIN COMPLEX SUBUNIT 8_9 HOMOLOG"/>
    <property type="match status" value="1"/>
</dbReference>
<evidence type="ECO:0000256" key="1">
    <source>
        <dbReference type="ARBA" id="ARBA00007461"/>
    </source>
</evidence>
<reference evidence="3 4" key="1">
    <citation type="journal article" date="2016" name="Mol. Biol. Evol.">
        <title>Comparative Genomics of Early-Diverging Mushroom-Forming Fungi Provides Insights into the Origins of Lignocellulose Decay Capabilities.</title>
        <authorList>
            <person name="Nagy L.G."/>
            <person name="Riley R."/>
            <person name="Tritt A."/>
            <person name="Adam C."/>
            <person name="Daum C."/>
            <person name="Floudas D."/>
            <person name="Sun H."/>
            <person name="Yadav J.S."/>
            <person name="Pangilinan J."/>
            <person name="Larsson K.H."/>
            <person name="Matsuura K."/>
            <person name="Barry K."/>
            <person name="Labutti K."/>
            <person name="Kuo R."/>
            <person name="Ohm R.A."/>
            <person name="Bhattacharya S.S."/>
            <person name="Shirouzu T."/>
            <person name="Yoshinaga Y."/>
            <person name="Martin F.M."/>
            <person name="Grigoriev I.V."/>
            <person name="Hibbett D.S."/>
        </authorList>
    </citation>
    <scope>NUCLEOTIDE SEQUENCE [LARGE SCALE GENOMIC DNA]</scope>
    <source>
        <strain evidence="3 4">HHB12029</strain>
    </source>
</reference>
<dbReference type="PROSITE" id="PS50249">
    <property type="entry name" value="MPN"/>
    <property type="match status" value="1"/>
</dbReference>
<keyword evidence="4" id="KW-1185">Reference proteome</keyword>
<dbReference type="STRING" id="1314781.A0A165ZQG4"/>
<dbReference type="Pfam" id="PF03665">
    <property type="entry name" value="UPF0172"/>
    <property type="match status" value="1"/>
</dbReference>
<evidence type="ECO:0000313" key="3">
    <source>
        <dbReference type="EMBL" id="KZV84929.1"/>
    </source>
</evidence>
<dbReference type="Gene3D" id="3.40.140.10">
    <property type="entry name" value="Cytidine Deaminase, domain 2"/>
    <property type="match status" value="1"/>
</dbReference>
<dbReference type="PANTHER" id="PTHR12941">
    <property type="entry name" value="ER MEMBRANE PROTEIN COMPLEX"/>
    <property type="match status" value="1"/>
</dbReference>
<name>A0A165ZQG4_EXIGL</name>
<dbReference type="OrthoDB" id="194468at2759"/>
<dbReference type="Proteomes" id="UP000077266">
    <property type="component" value="Unassembled WGS sequence"/>
</dbReference>
<dbReference type="EMBL" id="KV426206">
    <property type="protein sequence ID" value="KZV84929.1"/>
    <property type="molecule type" value="Genomic_DNA"/>
</dbReference>
<dbReference type="InParanoid" id="A0A165ZQG4"/>
<sequence length="196" mass="21154">MSYVISHQAYIKIVFHAAQHPHKPVNGVLLGRSTGSSVDVVDTIPLLHHWTSLSPSMEIGLDLAYGHAESEQLTVVGYYQATERTDDNALAPVGERVASKIKERFAQAIALVIDGQTLGSGSVALIPYVSSGSSWRKDAWAAPRYALASPASPARALALIRDNGAHRALADFDDHLEDVALDWLRNPDAVDPDPPK</sequence>
<accession>A0A165ZQG4</accession>
<dbReference type="CDD" id="cd08060">
    <property type="entry name" value="MPN_UPF0172"/>
    <property type="match status" value="1"/>
</dbReference>
<dbReference type="InterPro" id="IPR005366">
    <property type="entry name" value="EMC8/9"/>
</dbReference>
<organism evidence="3 4">
    <name type="scientific">Exidia glandulosa HHB12029</name>
    <dbReference type="NCBI Taxonomy" id="1314781"/>
    <lineage>
        <taxon>Eukaryota</taxon>
        <taxon>Fungi</taxon>
        <taxon>Dikarya</taxon>
        <taxon>Basidiomycota</taxon>
        <taxon>Agaricomycotina</taxon>
        <taxon>Agaricomycetes</taxon>
        <taxon>Auriculariales</taxon>
        <taxon>Exidiaceae</taxon>
        <taxon>Exidia</taxon>
    </lineage>
</organism>
<proteinExistence type="inferred from homology"/>
<dbReference type="InterPro" id="IPR037518">
    <property type="entry name" value="MPN"/>
</dbReference>
<dbReference type="AlphaFoldDB" id="A0A165ZQG4"/>
<dbReference type="GO" id="GO:0072546">
    <property type="term" value="C:EMC complex"/>
    <property type="evidence" value="ECO:0007669"/>
    <property type="project" value="InterPro"/>
</dbReference>
<comment type="similarity">
    <text evidence="1">Belongs to the EMC8/EMC9 family.</text>
</comment>
<feature type="domain" description="MPN" evidence="2">
    <location>
        <begin position="3"/>
        <end position="134"/>
    </location>
</feature>
<evidence type="ECO:0000259" key="2">
    <source>
        <dbReference type="PROSITE" id="PS50249"/>
    </source>
</evidence>
<protein>
    <submittedName>
        <fullName evidence="3">UPF0172-domain-containing protein</fullName>
    </submittedName>
</protein>